<dbReference type="GO" id="GO:0016787">
    <property type="term" value="F:hydrolase activity"/>
    <property type="evidence" value="ECO:0007669"/>
    <property type="project" value="UniProtKB-KW"/>
</dbReference>
<dbReference type="Proteomes" id="UP001500755">
    <property type="component" value="Unassembled WGS sequence"/>
</dbReference>
<comment type="caution">
    <text evidence="4">The sequence shown here is derived from an EMBL/GenBank/DDBJ whole genome shotgun (WGS) entry which is preliminary data.</text>
</comment>
<accession>A0ABP5F5Y4</accession>
<evidence type="ECO:0000313" key="4">
    <source>
        <dbReference type="EMBL" id="GAA2015752.1"/>
    </source>
</evidence>
<name>A0ABP5F5Y4_9MICO</name>
<dbReference type="PROSITE" id="PS50263">
    <property type="entry name" value="CN_HYDROLASE"/>
    <property type="match status" value="1"/>
</dbReference>
<dbReference type="PANTHER" id="PTHR23088">
    <property type="entry name" value="NITRILASE-RELATED"/>
    <property type="match status" value="1"/>
</dbReference>
<dbReference type="SUPFAM" id="SSF56317">
    <property type="entry name" value="Carbon-nitrogen hydrolase"/>
    <property type="match status" value="1"/>
</dbReference>
<dbReference type="InterPro" id="IPR036526">
    <property type="entry name" value="C-N_Hydrolase_sf"/>
</dbReference>
<gene>
    <name evidence="4" type="ORF">GCM10009755_29420</name>
</gene>
<feature type="domain" description="CN hydrolase" evidence="3">
    <location>
        <begin position="22"/>
        <end position="266"/>
    </location>
</feature>
<dbReference type="PANTHER" id="PTHR23088:SF27">
    <property type="entry name" value="DEAMINATED GLUTATHIONE AMIDASE"/>
    <property type="match status" value="1"/>
</dbReference>
<dbReference type="Pfam" id="PF00795">
    <property type="entry name" value="CN_hydrolase"/>
    <property type="match status" value="1"/>
</dbReference>
<proteinExistence type="inferred from homology"/>
<evidence type="ECO:0000259" key="3">
    <source>
        <dbReference type="PROSITE" id="PS50263"/>
    </source>
</evidence>
<reference evidence="5" key="1">
    <citation type="journal article" date="2019" name="Int. J. Syst. Evol. Microbiol.">
        <title>The Global Catalogue of Microorganisms (GCM) 10K type strain sequencing project: providing services to taxonomists for standard genome sequencing and annotation.</title>
        <authorList>
            <consortium name="The Broad Institute Genomics Platform"/>
            <consortium name="The Broad Institute Genome Sequencing Center for Infectious Disease"/>
            <person name="Wu L."/>
            <person name="Ma J."/>
        </authorList>
    </citation>
    <scope>NUCLEOTIDE SEQUENCE [LARGE SCALE GENOMIC DNA]</scope>
    <source>
        <strain evidence="5">JCM 14546</strain>
    </source>
</reference>
<dbReference type="RefSeq" id="WP_344310971.1">
    <property type="nucleotide sequence ID" value="NZ_BAAANO010000039.1"/>
</dbReference>
<comment type="similarity">
    <text evidence="1">Belongs to the carbon-nitrogen hydrolase superfamily. NIT1/NIT2 family.</text>
</comment>
<evidence type="ECO:0000313" key="5">
    <source>
        <dbReference type="Proteomes" id="UP001500755"/>
    </source>
</evidence>
<protein>
    <submittedName>
        <fullName evidence="4">Carbon-nitrogen hydrolase family protein</fullName>
    </submittedName>
</protein>
<evidence type="ECO:0000256" key="1">
    <source>
        <dbReference type="ARBA" id="ARBA00010613"/>
    </source>
</evidence>
<dbReference type="InterPro" id="IPR003010">
    <property type="entry name" value="C-N_Hydrolase"/>
</dbReference>
<dbReference type="EMBL" id="BAAANO010000039">
    <property type="protein sequence ID" value="GAA2015752.1"/>
    <property type="molecule type" value="Genomic_DNA"/>
</dbReference>
<dbReference type="InterPro" id="IPR001110">
    <property type="entry name" value="UPF0012_CS"/>
</dbReference>
<evidence type="ECO:0000256" key="2">
    <source>
        <dbReference type="SAM" id="MobiDB-lite"/>
    </source>
</evidence>
<dbReference type="PROSITE" id="PS01227">
    <property type="entry name" value="UPF0012"/>
    <property type="match status" value="1"/>
</dbReference>
<dbReference type="CDD" id="cd07581">
    <property type="entry name" value="nitrilase_3"/>
    <property type="match status" value="1"/>
</dbReference>
<dbReference type="Gene3D" id="3.60.110.10">
    <property type="entry name" value="Carbon-nitrogen hydrolase"/>
    <property type="match status" value="1"/>
</dbReference>
<feature type="compositionally biased region" description="Low complexity" evidence="2">
    <location>
        <begin position="1"/>
        <end position="17"/>
    </location>
</feature>
<organism evidence="4 5">
    <name type="scientific">Brevibacterium samyangense</name>
    <dbReference type="NCBI Taxonomy" id="366888"/>
    <lineage>
        <taxon>Bacteria</taxon>
        <taxon>Bacillati</taxon>
        <taxon>Actinomycetota</taxon>
        <taxon>Actinomycetes</taxon>
        <taxon>Micrococcales</taxon>
        <taxon>Brevibacteriaceae</taxon>
        <taxon>Brevibacterium</taxon>
    </lineage>
</organism>
<keyword evidence="4" id="KW-0378">Hydrolase</keyword>
<feature type="region of interest" description="Disordered" evidence="2">
    <location>
        <begin position="1"/>
        <end position="21"/>
    </location>
</feature>
<sequence>MTSASAPASTNPAPTNPESAGPLVALAQFSPAADVEANLATITGLTARAAAEGADLVVFPEHAMFTDPDHLTGPYYAHEPLDGPFLTAVRALASEHRIAIVVGLTETTPAELADPRPFNTLVAIGPEGTDLARYRKVHLYDAFGHRESDASRPADDIEAVTFTYRGLTFGLAICYDIRFPEISRRLVDAGAEAIVNPAAWPTGPAKEHHWEALTTARAIENTAYVLACGQTGPHCIGQSRIVDPMGSTLASAAEAPGALALARLDPARVPEVRLTNPSLENRRLRITEPEGASGRV</sequence>
<keyword evidence="5" id="KW-1185">Reference proteome</keyword>